<accession>A0AAX2DG74</accession>
<gene>
    <name evidence="1" type="ORF">SAMN05216476_4150</name>
</gene>
<evidence type="ECO:0000313" key="1">
    <source>
        <dbReference type="EMBL" id="SDU66817.1"/>
    </source>
</evidence>
<dbReference type="RefSeq" id="WP_047703569.1">
    <property type="nucleotide sequence ID" value="NZ_LT629790.1"/>
</dbReference>
<name>A0AAX2DG74_9PSED</name>
<organism evidence="1 2">
    <name type="scientific">Pseudomonas mediterranea</name>
    <dbReference type="NCBI Taxonomy" id="183795"/>
    <lineage>
        <taxon>Bacteria</taxon>
        <taxon>Pseudomonadati</taxon>
        <taxon>Pseudomonadota</taxon>
        <taxon>Gammaproteobacteria</taxon>
        <taxon>Pseudomonadales</taxon>
        <taxon>Pseudomonadaceae</taxon>
        <taxon>Pseudomonas</taxon>
    </lineage>
</organism>
<dbReference type="AlphaFoldDB" id="A0AAX2DG74"/>
<keyword evidence="2" id="KW-1185">Reference proteome</keyword>
<evidence type="ECO:0000313" key="2">
    <source>
        <dbReference type="Proteomes" id="UP000183772"/>
    </source>
</evidence>
<protein>
    <submittedName>
        <fullName evidence="1">Uncharacterized protein</fullName>
    </submittedName>
</protein>
<proteinExistence type="predicted"/>
<dbReference type="EMBL" id="LT629790">
    <property type="protein sequence ID" value="SDU66817.1"/>
    <property type="molecule type" value="Genomic_DNA"/>
</dbReference>
<sequence>MMEIIKPKLNRLPVTTTIPLDKIYSSREVVQDDIFLKKYIRFQRGEKQALLTRMPLSYIKNGFYKNSGSGFVSVADSPPEDHIFYVANLIRSGHRPQIYIYKNINKSSSELYVAPDDSAVYKAYENLRIEVVPVVALDTSIELEESAYQVKNLRFKEENLGTFIDSIVAKKETGQAYSVLGEKISCMHQEELEKLHVHAGLVMQELKRFHSDYISGLHYHQTLFSILYRLVENLQAIKLLIANNYYYQAVCLLRSTYEMSLDFYVDWLAPEQIGFWLQVHARIDRVGFKMAMELAHPKENSKKNKFLAEQKSYCYNLLSNVSSKAILSPLGRSFYDEVYTFSSEVVHQDFNMKEIYSVLMGDPNCKTFNEEAATTLVRCLDIVTAKICHRIRQDIGSGIER</sequence>
<dbReference type="GeneID" id="76214193"/>
<reference evidence="1 2" key="1">
    <citation type="submission" date="2016-10" db="EMBL/GenBank/DDBJ databases">
        <authorList>
            <person name="Varghese N."/>
            <person name="Submissions S."/>
        </authorList>
    </citation>
    <scope>NUCLEOTIDE SEQUENCE [LARGE SCALE GENOMIC DNA]</scope>
    <source>
        <strain evidence="1 2">DSM 16733</strain>
    </source>
</reference>
<dbReference type="Proteomes" id="UP000183772">
    <property type="component" value="Chromosome I"/>
</dbReference>